<proteinExistence type="predicted"/>
<organism evidence="7 8">
    <name type="scientific">Polarella glacialis</name>
    <name type="common">Dinoflagellate</name>
    <dbReference type="NCBI Taxonomy" id="89957"/>
    <lineage>
        <taxon>Eukaryota</taxon>
        <taxon>Sar</taxon>
        <taxon>Alveolata</taxon>
        <taxon>Dinophyceae</taxon>
        <taxon>Suessiales</taxon>
        <taxon>Suessiaceae</taxon>
        <taxon>Polarella</taxon>
    </lineage>
</organism>
<feature type="binding site" evidence="5">
    <location>
        <position position="73"/>
    </location>
    <ligand>
        <name>Zn(2+)</name>
        <dbReference type="ChEBI" id="CHEBI:29105"/>
        <label>1</label>
    </ligand>
</feature>
<gene>
    <name evidence="7" type="ORF">PGLA1383_LOCUS45827</name>
</gene>
<evidence type="ECO:0000256" key="1">
    <source>
        <dbReference type="ARBA" id="ARBA00022723"/>
    </source>
</evidence>
<dbReference type="SMART" id="SM00471">
    <property type="entry name" value="HDc"/>
    <property type="match status" value="1"/>
</dbReference>
<evidence type="ECO:0000256" key="4">
    <source>
        <dbReference type="PIRSR" id="PIRSR623088-2"/>
    </source>
</evidence>
<dbReference type="InterPro" id="IPR002073">
    <property type="entry name" value="PDEase_catalytic_dom"/>
</dbReference>
<evidence type="ECO:0000313" key="8">
    <source>
        <dbReference type="Proteomes" id="UP000654075"/>
    </source>
</evidence>
<sequence>MPFASKIQVSEAQLRTLMVDIEMRYQSDSPYHNATHAADVMNSMLYLLQLPQTPFFNLSPADKFAGLVAATAHDVGHDGNSNRYHVVVETPLALLYNDQSVLENMHCAILFTVLRSKGTNILEDWEPADRANFRSSVTRMILDTDLGKHIPQIQKFRADFLNEDNPFNEDNVTLAQRRDLLSFAMKICDVGGSSKPFAIHVAWALRVNAEFFLQGDLEREVGLPCSPFCDRRTSNIADSQRGFYDFIVCPLYLCLEQFIKDPRINIDVMNPLQANKKFWKSCDGSMIRNDNPLSSIPRLVQLFRAGGTSHTQPLSPPPRVRSVAGRGFLSQQLPAIFAKDGSKSEGFPA</sequence>
<feature type="active site" description="Proton donor" evidence="3">
    <location>
        <position position="32"/>
    </location>
</feature>
<dbReference type="PANTHER" id="PTHR11347">
    <property type="entry name" value="CYCLIC NUCLEOTIDE PHOSPHODIESTERASE"/>
    <property type="match status" value="1"/>
</dbReference>
<evidence type="ECO:0000256" key="2">
    <source>
        <dbReference type="ARBA" id="ARBA00022801"/>
    </source>
</evidence>
<feature type="binding site" evidence="4">
    <location>
        <begin position="32"/>
        <end position="36"/>
    </location>
    <ligand>
        <name>AMP</name>
        <dbReference type="ChEBI" id="CHEBI:456215"/>
    </ligand>
</feature>
<feature type="binding site" evidence="4">
    <location>
        <position position="189"/>
    </location>
    <ligand>
        <name>AMP</name>
        <dbReference type="ChEBI" id="CHEBI:456215"/>
    </ligand>
</feature>
<feature type="binding site" evidence="4">
    <location>
        <position position="74"/>
    </location>
    <ligand>
        <name>AMP</name>
        <dbReference type="ChEBI" id="CHEBI:456215"/>
    </ligand>
</feature>
<dbReference type="InterPro" id="IPR036971">
    <property type="entry name" value="PDEase_catalytic_dom_sf"/>
</dbReference>
<dbReference type="OMA" id="MVKLLWK"/>
<dbReference type="CDD" id="cd00077">
    <property type="entry name" value="HDc"/>
    <property type="match status" value="1"/>
</dbReference>
<reference evidence="7" key="1">
    <citation type="submission" date="2021-02" db="EMBL/GenBank/DDBJ databases">
        <authorList>
            <person name="Dougan E. K."/>
            <person name="Rhodes N."/>
            <person name="Thang M."/>
            <person name="Chan C."/>
        </authorList>
    </citation>
    <scope>NUCLEOTIDE SEQUENCE</scope>
</reference>
<dbReference type="InterPro" id="IPR003607">
    <property type="entry name" value="HD/PDEase_dom"/>
</dbReference>
<dbReference type="PROSITE" id="PS00126">
    <property type="entry name" value="PDEASE_I_1"/>
    <property type="match status" value="1"/>
</dbReference>
<dbReference type="InterPro" id="IPR023174">
    <property type="entry name" value="PDEase_CS"/>
</dbReference>
<dbReference type="GO" id="GO:0007165">
    <property type="term" value="P:signal transduction"/>
    <property type="evidence" value="ECO:0007669"/>
    <property type="project" value="InterPro"/>
</dbReference>
<comment type="caution">
    <text evidence="7">The sequence shown here is derived from an EMBL/GenBank/DDBJ whole genome shotgun (WGS) entry which is preliminary data.</text>
</comment>
<keyword evidence="1 5" id="KW-0479">Metal-binding</keyword>
<feature type="binding site" evidence="5">
    <location>
        <position position="189"/>
    </location>
    <ligand>
        <name>Zn(2+)</name>
        <dbReference type="ChEBI" id="CHEBI:29105"/>
        <label>1</label>
    </ligand>
</feature>
<dbReference type="AlphaFoldDB" id="A0A813GS81"/>
<evidence type="ECO:0000313" key="7">
    <source>
        <dbReference type="EMBL" id="CAE8629311.1"/>
    </source>
</evidence>
<evidence type="ECO:0000256" key="5">
    <source>
        <dbReference type="PIRSR" id="PIRSR623088-3"/>
    </source>
</evidence>
<keyword evidence="2" id="KW-0378">Hydrolase</keyword>
<evidence type="ECO:0000256" key="3">
    <source>
        <dbReference type="PIRSR" id="PIRSR623088-1"/>
    </source>
</evidence>
<feature type="binding site" evidence="5">
    <location>
        <position position="74"/>
    </location>
    <ligand>
        <name>Zn(2+)</name>
        <dbReference type="ChEBI" id="CHEBI:29105"/>
        <label>1</label>
    </ligand>
</feature>
<dbReference type="Gene3D" id="1.10.1300.10">
    <property type="entry name" value="3'5'-cyclic nucleotide phosphodiesterase, catalytic domain"/>
    <property type="match status" value="1"/>
</dbReference>
<protein>
    <recommendedName>
        <fullName evidence="6">PDEase domain-containing protein</fullName>
    </recommendedName>
</protein>
<feature type="binding site" evidence="5">
    <location>
        <position position="74"/>
    </location>
    <ligand>
        <name>Zn(2+)</name>
        <dbReference type="ChEBI" id="CHEBI:29105"/>
        <label>2</label>
    </ligand>
</feature>
<dbReference type="EMBL" id="CAJNNV010029627">
    <property type="protein sequence ID" value="CAE8629311.1"/>
    <property type="molecule type" value="Genomic_DNA"/>
</dbReference>
<feature type="binding site" evidence="4">
    <location>
        <position position="240"/>
    </location>
    <ligand>
        <name>AMP</name>
        <dbReference type="ChEBI" id="CHEBI:456215"/>
    </ligand>
</feature>
<feature type="binding site" evidence="5">
    <location>
        <position position="36"/>
    </location>
    <ligand>
        <name>Zn(2+)</name>
        <dbReference type="ChEBI" id="CHEBI:29105"/>
        <label>1</label>
    </ligand>
</feature>
<name>A0A813GS81_POLGL</name>
<dbReference type="PROSITE" id="PS51845">
    <property type="entry name" value="PDEASE_I_2"/>
    <property type="match status" value="1"/>
</dbReference>
<dbReference type="OrthoDB" id="189220at2759"/>
<evidence type="ECO:0000259" key="6">
    <source>
        <dbReference type="PROSITE" id="PS51845"/>
    </source>
</evidence>
<keyword evidence="8" id="KW-1185">Reference proteome</keyword>
<dbReference type="SUPFAM" id="SSF109604">
    <property type="entry name" value="HD-domain/PDEase-like"/>
    <property type="match status" value="1"/>
</dbReference>
<dbReference type="GO" id="GO:0046872">
    <property type="term" value="F:metal ion binding"/>
    <property type="evidence" value="ECO:0007669"/>
    <property type="project" value="UniProtKB-KW"/>
</dbReference>
<dbReference type="PRINTS" id="PR00387">
    <property type="entry name" value="PDIESTERASE1"/>
</dbReference>
<accession>A0A813GS81</accession>
<dbReference type="Pfam" id="PF00233">
    <property type="entry name" value="PDEase_I"/>
    <property type="match status" value="1"/>
</dbReference>
<dbReference type="Proteomes" id="UP000654075">
    <property type="component" value="Unassembled WGS sequence"/>
</dbReference>
<dbReference type="GO" id="GO:0004114">
    <property type="term" value="F:3',5'-cyclic-nucleotide phosphodiesterase activity"/>
    <property type="evidence" value="ECO:0007669"/>
    <property type="project" value="InterPro"/>
</dbReference>
<feature type="domain" description="PDEase" evidence="6">
    <location>
        <begin position="1"/>
        <end position="286"/>
    </location>
</feature>
<dbReference type="InterPro" id="IPR023088">
    <property type="entry name" value="PDEase"/>
</dbReference>